<evidence type="ECO:0008006" key="3">
    <source>
        <dbReference type="Google" id="ProtNLM"/>
    </source>
</evidence>
<proteinExistence type="predicted"/>
<evidence type="ECO:0000313" key="2">
    <source>
        <dbReference type="Proteomes" id="UP000813444"/>
    </source>
</evidence>
<gene>
    <name evidence="1" type="ORF">B0I35DRAFT_455191</name>
</gene>
<keyword evidence="2" id="KW-1185">Reference proteome</keyword>
<dbReference type="PANTHER" id="PTHR39596">
    <property type="match status" value="1"/>
</dbReference>
<comment type="caution">
    <text evidence="1">The sequence shown here is derived from an EMBL/GenBank/DDBJ whole genome shotgun (WGS) entry which is preliminary data.</text>
</comment>
<reference evidence="1" key="1">
    <citation type="journal article" date="2021" name="Nat. Commun.">
        <title>Genetic determinants of endophytism in the Arabidopsis root mycobiome.</title>
        <authorList>
            <person name="Mesny F."/>
            <person name="Miyauchi S."/>
            <person name="Thiergart T."/>
            <person name="Pickel B."/>
            <person name="Atanasova L."/>
            <person name="Karlsson M."/>
            <person name="Huettel B."/>
            <person name="Barry K.W."/>
            <person name="Haridas S."/>
            <person name="Chen C."/>
            <person name="Bauer D."/>
            <person name="Andreopoulos W."/>
            <person name="Pangilinan J."/>
            <person name="LaButti K."/>
            <person name="Riley R."/>
            <person name="Lipzen A."/>
            <person name="Clum A."/>
            <person name="Drula E."/>
            <person name="Henrissat B."/>
            <person name="Kohler A."/>
            <person name="Grigoriev I.V."/>
            <person name="Martin F.M."/>
            <person name="Hacquard S."/>
        </authorList>
    </citation>
    <scope>NUCLEOTIDE SEQUENCE</scope>
    <source>
        <strain evidence="1">MPI-CAGE-CH-0235</strain>
    </source>
</reference>
<sequence>MDSSSSNLLPYFARATEEFKLCPNRVWAVAGGKLPDVMPDNFEPPRGREKHQQCTFDFCEYSQRDFTAVKQRHECMNGDYTLNETAKSGKSTVWALDGKSMIQPPGPYMAISHVWSDGTGIGAWPDGEVNECLYTFFRTIAERFECEGIWWDTLCIPKGREARQKAIGNIPSSYQDARITLVHDLFLRNCEWNEETACFAIIMSPWFSRGWTAVELAQSRKVKVIFRGPSGPIIKDLDEQILAKDDESNGPRKAASQIIQNLRKGITNLDHLLAVLGSLPVEVIPPTFYALIETGILLVSGK</sequence>
<dbReference type="AlphaFoldDB" id="A0A8K0SG12"/>
<organism evidence="1 2">
    <name type="scientific">Stachybotrys elegans</name>
    <dbReference type="NCBI Taxonomy" id="80388"/>
    <lineage>
        <taxon>Eukaryota</taxon>
        <taxon>Fungi</taxon>
        <taxon>Dikarya</taxon>
        <taxon>Ascomycota</taxon>
        <taxon>Pezizomycotina</taxon>
        <taxon>Sordariomycetes</taxon>
        <taxon>Hypocreomycetidae</taxon>
        <taxon>Hypocreales</taxon>
        <taxon>Stachybotryaceae</taxon>
        <taxon>Stachybotrys</taxon>
    </lineage>
</organism>
<dbReference type="EMBL" id="JAGPNK010000033">
    <property type="protein sequence ID" value="KAH7303476.1"/>
    <property type="molecule type" value="Genomic_DNA"/>
</dbReference>
<accession>A0A8K0SG12</accession>
<dbReference type="PANTHER" id="PTHR39596:SF2">
    <property type="entry name" value="HET DOMAIN PROTEIN (AFU_ORTHOLOGUE AFUA_1G17550)-RELATED"/>
    <property type="match status" value="1"/>
</dbReference>
<dbReference type="OrthoDB" id="20872at2759"/>
<protein>
    <recommendedName>
        <fullName evidence="3">Heterokaryon incompatibility domain-containing protein</fullName>
    </recommendedName>
</protein>
<name>A0A8K0SG12_9HYPO</name>
<evidence type="ECO:0000313" key="1">
    <source>
        <dbReference type="EMBL" id="KAH7303476.1"/>
    </source>
</evidence>
<dbReference type="Proteomes" id="UP000813444">
    <property type="component" value="Unassembled WGS sequence"/>
</dbReference>